<protein>
    <submittedName>
        <fullName evidence="12">Cation transporter</fullName>
    </submittedName>
</protein>
<dbReference type="PANTHER" id="PTHR11562">
    <property type="entry name" value="CATION EFFLUX PROTEIN/ ZINC TRANSPORTER"/>
    <property type="match status" value="1"/>
</dbReference>
<comment type="similarity">
    <text evidence="2">Belongs to the cation diffusion facilitator (CDF) transporter (TC 2.A.4) family. SLC30A subfamily.</text>
</comment>
<keyword evidence="6 9" id="KW-1133">Transmembrane helix</keyword>
<dbReference type="InterPro" id="IPR027469">
    <property type="entry name" value="Cation_efflux_TMD_sf"/>
</dbReference>
<dbReference type="GO" id="GO:0005886">
    <property type="term" value="C:plasma membrane"/>
    <property type="evidence" value="ECO:0007669"/>
    <property type="project" value="TreeGrafter"/>
</dbReference>
<keyword evidence="3" id="KW-0813">Transport</keyword>
<dbReference type="AlphaFoldDB" id="A0A3N4MN85"/>
<feature type="transmembrane region" description="Helical" evidence="9">
    <location>
        <begin position="168"/>
        <end position="187"/>
    </location>
</feature>
<dbReference type="InterPro" id="IPR036837">
    <property type="entry name" value="Cation_efflux_CTD_sf"/>
</dbReference>
<dbReference type="OrthoDB" id="9809646at2"/>
<reference evidence="12 13" key="1">
    <citation type="submission" date="2018-11" db="EMBL/GenBank/DDBJ databases">
        <title>Neisseria weixii sp. nov. isolated from the rectal contents of plateau pika (Ochotona cruzoniae).</title>
        <authorList>
            <person name="Zhang G."/>
        </authorList>
    </citation>
    <scope>NUCLEOTIDE SEQUENCE [LARGE SCALE GENOMIC DNA]</scope>
    <source>
        <strain evidence="12 13">10009</strain>
    </source>
</reference>
<evidence type="ECO:0000256" key="7">
    <source>
        <dbReference type="ARBA" id="ARBA00023065"/>
    </source>
</evidence>
<evidence type="ECO:0000313" key="13">
    <source>
        <dbReference type="Proteomes" id="UP000272412"/>
    </source>
</evidence>
<feature type="domain" description="Cation efflux protein transmembrane" evidence="10">
    <location>
        <begin position="26"/>
        <end position="218"/>
    </location>
</feature>
<dbReference type="SUPFAM" id="SSF160240">
    <property type="entry name" value="Cation efflux protein cytoplasmic domain-like"/>
    <property type="match status" value="1"/>
</dbReference>
<dbReference type="InterPro" id="IPR002524">
    <property type="entry name" value="Cation_efflux"/>
</dbReference>
<dbReference type="SUPFAM" id="SSF161111">
    <property type="entry name" value="Cation efflux protein transmembrane domain-like"/>
    <property type="match status" value="1"/>
</dbReference>
<evidence type="ECO:0000256" key="8">
    <source>
        <dbReference type="ARBA" id="ARBA00023136"/>
    </source>
</evidence>
<dbReference type="NCBIfam" id="TIGR01297">
    <property type="entry name" value="CDF"/>
    <property type="match status" value="1"/>
</dbReference>
<keyword evidence="5" id="KW-0862">Zinc</keyword>
<evidence type="ECO:0000259" key="10">
    <source>
        <dbReference type="Pfam" id="PF01545"/>
    </source>
</evidence>
<sequence length="323" mass="35508">MAHHSHTHSHNHSHSHSHTSNKTVLRISFFIISAFMLAEVAGGWITNSLALLSDAGHMFSDAFSLGMALWAFKIGERQNTLQKTFGYKRFEILTASFNGLLLVAIAVLIIYEAVERFVSPPEIATAGMLVISVLGLLVNIGVAVYMVKNSDTEANVNMRGAYLHVLSDMLGSVGAIVAAVLMMAFGWAWADPLASILVAVLIGRSGWKLFIKTLHILMEGTPENLRTDEVLAAIRQVEGVQSVHDLHVWTITSDINALSCHIVVDGRLAVAEAEQIVYRVEHLLAHHNITHSTVQIESDRHPHEDSVLCSFDTHTHPHTHGHH</sequence>
<dbReference type="RefSeq" id="WP_123804760.1">
    <property type="nucleotide sequence ID" value="NZ_RPFL01000036.1"/>
</dbReference>
<accession>A0A3N4MN85</accession>
<feature type="transmembrane region" description="Helical" evidence="9">
    <location>
        <begin position="92"/>
        <end position="111"/>
    </location>
</feature>
<dbReference type="PANTHER" id="PTHR11562:SF17">
    <property type="entry name" value="RE54080P-RELATED"/>
    <property type="match status" value="1"/>
</dbReference>
<comment type="subcellular location">
    <subcellularLocation>
        <location evidence="1">Membrane</location>
        <topology evidence="1">Multi-pass membrane protein</topology>
    </subcellularLocation>
</comment>
<evidence type="ECO:0000256" key="9">
    <source>
        <dbReference type="SAM" id="Phobius"/>
    </source>
</evidence>
<evidence type="ECO:0000256" key="1">
    <source>
        <dbReference type="ARBA" id="ARBA00004141"/>
    </source>
</evidence>
<dbReference type="Gene3D" id="1.20.1510.10">
    <property type="entry name" value="Cation efflux protein transmembrane domain"/>
    <property type="match status" value="1"/>
</dbReference>
<keyword evidence="13" id="KW-1185">Reference proteome</keyword>
<feature type="transmembrane region" description="Helical" evidence="9">
    <location>
        <begin position="51"/>
        <end position="72"/>
    </location>
</feature>
<dbReference type="GO" id="GO:0005385">
    <property type="term" value="F:zinc ion transmembrane transporter activity"/>
    <property type="evidence" value="ECO:0007669"/>
    <property type="project" value="TreeGrafter"/>
</dbReference>
<feature type="transmembrane region" description="Helical" evidence="9">
    <location>
        <begin position="123"/>
        <end position="147"/>
    </location>
</feature>
<keyword evidence="7" id="KW-0406">Ion transport</keyword>
<evidence type="ECO:0000313" key="12">
    <source>
        <dbReference type="EMBL" id="RPD84658.1"/>
    </source>
</evidence>
<dbReference type="Pfam" id="PF01545">
    <property type="entry name" value="Cation_efflux"/>
    <property type="match status" value="1"/>
</dbReference>
<dbReference type="Pfam" id="PF16916">
    <property type="entry name" value="ZT_dimer"/>
    <property type="match status" value="1"/>
</dbReference>
<evidence type="ECO:0000256" key="5">
    <source>
        <dbReference type="ARBA" id="ARBA00022906"/>
    </source>
</evidence>
<keyword evidence="5" id="KW-0864">Zinc transport</keyword>
<dbReference type="Proteomes" id="UP000272412">
    <property type="component" value="Unassembled WGS sequence"/>
</dbReference>
<feature type="transmembrane region" description="Helical" evidence="9">
    <location>
        <begin position="193"/>
        <end position="211"/>
    </location>
</feature>
<keyword evidence="8 9" id="KW-0472">Membrane</keyword>
<evidence type="ECO:0000256" key="4">
    <source>
        <dbReference type="ARBA" id="ARBA00022692"/>
    </source>
</evidence>
<gene>
    <name evidence="12" type="ORF">EGK74_10815</name>
</gene>
<feature type="transmembrane region" description="Helical" evidence="9">
    <location>
        <begin position="24"/>
        <end position="45"/>
    </location>
</feature>
<organism evidence="12 13">
    <name type="scientific">Neisseria weixii</name>
    <dbReference type="NCBI Taxonomy" id="1853276"/>
    <lineage>
        <taxon>Bacteria</taxon>
        <taxon>Pseudomonadati</taxon>
        <taxon>Pseudomonadota</taxon>
        <taxon>Betaproteobacteria</taxon>
        <taxon>Neisseriales</taxon>
        <taxon>Neisseriaceae</taxon>
        <taxon>Neisseria</taxon>
    </lineage>
</organism>
<dbReference type="InterPro" id="IPR027470">
    <property type="entry name" value="Cation_efflux_CTD"/>
</dbReference>
<comment type="caution">
    <text evidence="12">The sequence shown here is derived from an EMBL/GenBank/DDBJ whole genome shotgun (WGS) entry which is preliminary data.</text>
</comment>
<evidence type="ECO:0000259" key="11">
    <source>
        <dbReference type="Pfam" id="PF16916"/>
    </source>
</evidence>
<keyword evidence="4 9" id="KW-0812">Transmembrane</keyword>
<name>A0A3N4MN85_9NEIS</name>
<evidence type="ECO:0000256" key="3">
    <source>
        <dbReference type="ARBA" id="ARBA00022448"/>
    </source>
</evidence>
<evidence type="ECO:0000256" key="2">
    <source>
        <dbReference type="ARBA" id="ARBA00008873"/>
    </source>
</evidence>
<dbReference type="EMBL" id="RPFL01000036">
    <property type="protein sequence ID" value="RPD84658.1"/>
    <property type="molecule type" value="Genomic_DNA"/>
</dbReference>
<proteinExistence type="inferred from homology"/>
<feature type="domain" description="Cation efflux protein cytoplasmic" evidence="11">
    <location>
        <begin position="224"/>
        <end position="298"/>
    </location>
</feature>
<dbReference type="Gene3D" id="3.30.70.1350">
    <property type="entry name" value="Cation efflux protein, cytoplasmic domain"/>
    <property type="match status" value="1"/>
</dbReference>
<dbReference type="InterPro" id="IPR058533">
    <property type="entry name" value="Cation_efflux_TM"/>
</dbReference>
<evidence type="ECO:0000256" key="6">
    <source>
        <dbReference type="ARBA" id="ARBA00022989"/>
    </source>
</evidence>
<dbReference type="InterPro" id="IPR050681">
    <property type="entry name" value="CDF/SLC30A"/>
</dbReference>